<keyword evidence="2" id="KW-1185">Reference proteome</keyword>
<dbReference type="EMBL" id="CP042652">
    <property type="protein sequence ID" value="QKE27544.1"/>
    <property type="molecule type" value="Genomic_DNA"/>
</dbReference>
<reference evidence="1 2" key="1">
    <citation type="submission" date="2019-08" db="EMBL/GenBank/DDBJ databases">
        <title>Complete genome sequence of Arcobacter acticola.</title>
        <authorList>
            <person name="Miller W."/>
        </authorList>
    </citation>
    <scope>NUCLEOTIDE SEQUENCE [LARGE SCALE GENOMIC DNA]</scope>
    <source>
        <strain evidence="1 2">KCTC 52212</strain>
    </source>
</reference>
<dbReference type="InterPro" id="IPR029063">
    <property type="entry name" value="SAM-dependent_MTases_sf"/>
</dbReference>
<dbReference type="GO" id="GO:0032259">
    <property type="term" value="P:methylation"/>
    <property type="evidence" value="ECO:0007669"/>
    <property type="project" value="UniProtKB-KW"/>
</dbReference>
<keyword evidence="1" id="KW-0489">Methyltransferase</keyword>
<evidence type="ECO:0000313" key="1">
    <source>
        <dbReference type="EMBL" id="QKE27544.1"/>
    </source>
</evidence>
<organism evidence="1 2">
    <name type="scientific">Arcobacter acticola</name>
    <dbReference type="NCBI Taxonomy" id="1849015"/>
    <lineage>
        <taxon>Bacteria</taxon>
        <taxon>Pseudomonadati</taxon>
        <taxon>Campylobacterota</taxon>
        <taxon>Epsilonproteobacteria</taxon>
        <taxon>Campylobacterales</taxon>
        <taxon>Arcobacteraceae</taxon>
        <taxon>Arcobacter</taxon>
    </lineage>
</organism>
<dbReference type="AlphaFoldDB" id="A0A6M8EWA4"/>
<accession>A0A6M8EWA4</accession>
<dbReference type="Gene3D" id="3.40.50.150">
    <property type="entry name" value="Vaccinia Virus protein VP39"/>
    <property type="match status" value="1"/>
</dbReference>
<sequence>MPICPLCNSNSKAFYKEEFYECSKCKGIFRPAEKLLDNEKEKQRYESHTNDSDDLGYQNFVLPITSSVLKEYKKDDLGLDFGCGKDSPIVKVLRQKEYQIFEYDPYFFDDKKLLEEKYDYIACCEVIEHFYNPKKEFELLKKLLKEEGVLYLMTGVYNSNIDFSKWWYKNDLTHVFIFQEETFEWIKKEFAFKDMKIEKNFIRLSR</sequence>
<proteinExistence type="predicted"/>
<dbReference type="KEGG" id="paco:AACT_0330"/>
<gene>
    <name evidence="1" type="ORF">AACT_0330</name>
</gene>
<dbReference type="GO" id="GO:0008168">
    <property type="term" value="F:methyltransferase activity"/>
    <property type="evidence" value="ECO:0007669"/>
    <property type="project" value="UniProtKB-KW"/>
</dbReference>
<dbReference type="Pfam" id="PF13489">
    <property type="entry name" value="Methyltransf_23"/>
    <property type="match status" value="1"/>
</dbReference>
<name>A0A6M8EWA4_9BACT</name>
<dbReference type="SUPFAM" id="SSF53335">
    <property type="entry name" value="S-adenosyl-L-methionine-dependent methyltransferases"/>
    <property type="match status" value="1"/>
</dbReference>
<evidence type="ECO:0000313" key="2">
    <source>
        <dbReference type="Proteomes" id="UP000503483"/>
    </source>
</evidence>
<protein>
    <submittedName>
        <fullName evidence="1">Methyltransferase</fullName>
    </submittedName>
</protein>
<dbReference type="Proteomes" id="UP000503483">
    <property type="component" value="Chromosome"/>
</dbReference>
<dbReference type="RefSeq" id="WP_228720514.1">
    <property type="nucleotide sequence ID" value="NZ_CP042652.1"/>
</dbReference>
<keyword evidence="1" id="KW-0808">Transferase</keyword>